<dbReference type="EMBL" id="MT144819">
    <property type="protein sequence ID" value="QJH99962.1"/>
    <property type="molecule type" value="Genomic_DNA"/>
</dbReference>
<accession>A0A6H1ZGU7</accession>
<dbReference type="EMBL" id="MT141571">
    <property type="protein sequence ID" value="QJA67447.1"/>
    <property type="molecule type" value="Genomic_DNA"/>
</dbReference>
<name>A0A6H1ZGU7_9ZZZZ</name>
<sequence length="117" mass="13717">MTREEAEKLIKIVKEQRTKDNYNVDFIPLYGISNILYNIHYMVTEPEPADEPYVNKDYPDGTGITSEKVRPMVKPLTQSFTDTVLKYLARYRDENQVSPKLAEWLKFVVLELTERGE</sequence>
<organism evidence="1">
    <name type="scientific">viral metagenome</name>
    <dbReference type="NCBI Taxonomy" id="1070528"/>
    <lineage>
        <taxon>unclassified sequences</taxon>
        <taxon>metagenomes</taxon>
        <taxon>organismal metagenomes</taxon>
    </lineage>
</organism>
<evidence type="ECO:0000313" key="3">
    <source>
        <dbReference type="EMBL" id="QJA84262.1"/>
    </source>
</evidence>
<evidence type="ECO:0000313" key="4">
    <source>
        <dbReference type="EMBL" id="QJH99962.1"/>
    </source>
</evidence>
<evidence type="ECO:0000313" key="1">
    <source>
        <dbReference type="EMBL" id="QJA46758.1"/>
    </source>
</evidence>
<protein>
    <submittedName>
        <fullName evidence="1">Uncharacterized protein</fullName>
    </submittedName>
</protein>
<dbReference type="EMBL" id="MT142526">
    <property type="protein sequence ID" value="QJA84262.1"/>
    <property type="molecule type" value="Genomic_DNA"/>
</dbReference>
<reference evidence="1" key="1">
    <citation type="submission" date="2020-03" db="EMBL/GenBank/DDBJ databases">
        <title>The deep terrestrial virosphere.</title>
        <authorList>
            <person name="Holmfeldt K."/>
            <person name="Nilsson E."/>
            <person name="Simone D."/>
            <person name="Lopez-Fernandez M."/>
            <person name="Wu X."/>
            <person name="de Brujin I."/>
            <person name="Lundin D."/>
            <person name="Andersson A."/>
            <person name="Bertilsson S."/>
            <person name="Dopson M."/>
        </authorList>
    </citation>
    <scope>NUCLEOTIDE SEQUENCE</scope>
    <source>
        <strain evidence="3">MM415A00215</strain>
        <strain evidence="2">MM415B00223</strain>
        <strain evidence="1">TM448A00522</strain>
        <strain evidence="4">TM448B01741</strain>
    </source>
</reference>
<dbReference type="EMBL" id="MT144020">
    <property type="protein sequence ID" value="QJA46758.1"/>
    <property type="molecule type" value="Genomic_DNA"/>
</dbReference>
<dbReference type="AlphaFoldDB" id="A0A6H1ZGU7"/>
<proteinExistence type="predicted"/>
<evidence type="ECO:0000313" key="2">
    <source>
        <dbReference type="EMBL" id="QJA67447.1"/>
    </source>
</evidence>
<gene>
    <name evidence="3" type="ORF">MM415A00215_0056</name>
    <name evidence="2" type="ORF">MM415B00223_0034</name>
    <name evidence="1" type="ORF">TM448A00522_0028</name>
    <name evidence="4" type="ORF">TM448B01741_0014</name>
</gene>